<dbReference type="EMBL" id="JAATEJ010000004">
    <property type="protein sequence ID" value="NJP43353.1"/>
    <property type="molecule type" value="Genomic_DNA"/>
</dbReference>
<reference evidence="1 2" key="1">
    <citation type="submission" date="2020-03" db="EMBL/GenBank/DDBJ databases">
        <title>WGS of actinomycetes isolated from Thailand.</title>
        <authorList>
            <person name="Thawai C."/>
        </authorList>
    </citation>
    <scope>NUCLEOTIDE SEQUENCE [LARGE SCALE GENOMIC DNA]</scope>
    <source>
        <strain evidence="1 2">PRB2-1</strain>
    </source>
</reference>
<organism evidence="1 2">
    <name type="scientific">Actinacidiphila epipremni</name>
    <dbReference type="NCBI Taxonomy" id="2053013"/>
    <lineage>
        <taxon>Bacteria</taxon>
        <taxon>Bacillati</taxon>
        <taxon>Actinomycetota</taxon>
        <taxon>Actinomycetes</taxon>
        <taxon>Kitasatosporales</taxon>
        <taxon>Streptomycetaceae</taxon>
        <taxon>Actinacidiphila</taxon>
    </lineage>
</organism>
<protein>
    <submittedName>
        <fullName evidence="1">Uncharacterized protein</fullName>
    </submittedName>
</protein>
<name>A0ABX0ZHQ2_9ACTN</name>
<evidence type="ECO:0000313" key="2">
    <source>
        <dbReference type="Proteomes" id="UP000734511"/>
    </source>
</evidence>
<gene>
    <name evidence="1" type="ORF">HCN08_08050</name>
</gene>
<dbReference type="Proteomes" id="UP000734511">
    <property type="component" value="Unassembled WGS sequence"/>
</dbReference>
<sequence length="61" mass="6440">MEAGADPSAAARRARFGSLPGRVRFEDMVEEQVVPKDPARDAYAAAGSLISYSCLALDLGL</sequence>
<proteinExistence type="predicted"/>
<evidence type="ECO:0000313" key="1">
    <source>
        <dbReference type="EMBL" id="NJP43353.1"/>
    </source>
</evidence>
<keyword evidence="2" id="KW-1185">Reference proteome</keyword>
<accession>A0ABX0ZHQ2</accession>
<comment type="caution">
    <text evidence="1">The sequence shown here is derived from an EMBL/GenBank/DDBJ whole genome shotgun (WGS) entry which is preliminary data.</text>
</comment>